<dbReference type="PANTHER" id="PTHR13799:SF14">
    <property type="entry name" value="GTP CYCLOHYDROLASE 1 TYPE 2 HOMOLOG"/>
    <property type="match status" value="1"/>
</dbReference>
<feature type="binding site" evidence="3">
    <location>
        <position position="95"/>
    </location>
    <ligand>
        <name>a divalent metal cation</name>
        <dbReference type="ChEBI" id="CHEBI:60240"/>
        <label>1</label>
    </ligand>
</feature>
<dbReference type="GO" id="GO:0046872">
    <property type="term" value="F:metal ion binding"/>
    <property type="evidence" value="ECO:0007669"/>
    <property type="project" value="UniProtKB-KW"/>
</dbReference>
<comment type="similarity">
    <text evidence="1">Belongs to the GTP cyclohydrolase I type 2/NIF3 family.</text>
</comment>
<feature type="signal peptide" evidence="4">
    <location>
        <begin position="1"/>
        <end position="29"/>
    </location>
</feature>
<dbReference type="SUPFAM" id="SSF102705">
    <property type="entry name" value="NIF3 (NGG1p interacting factor 3)-like"/>
    <property type="match status" value="1"/>
</dbReference>
<proteinExistence type="inferred from homology"/>
<evidence type="ECO:0000256" key="1">
    <source>
        <dbReference type="ARBA" id="ARBA00006964"/>
    </source>
</evidence>
<evidence type="ECO:0000256" key="3">
    <source>
        <dbReference type="PIRSR" id="PIRSR602678-1"/>
    </source>
</evidence>
<feature type="binding site" evidence="3">
    <location>
        <position position="259"/>
    </location>
    <ligand>
        <name>a divalent metal cation</name>
        <dbReference type="ChEBI" id="CHEBI:60240"/>
        <label>1</label>
    </ligand>
</feature>
<evidence type="ECO:0000313" key="5">
    <source>
        <dbReference type="EMBL" id="RYU91755.1"/>
    </source>
</evidence>
<dbReference type="EMBL" id="SEWF01000096">
    <property type="protein sequence ID" value="RYU91755.1"/>
    <property type="molecule type" value="Genomic_DNA"/>
</dbReference>
<organism evidence="5 6">
    <name type="scientific">Emticicia agri</name>
    <dbReference type="NCBI Taxonomy" id="2492393"/>
    <lineage>
        <taxon>Bacteria</taxon>
        <taxon>Pseudomonadati</taxon>
        <taxon>Bacteroidota</taxon>
        <taxon>Cytophagia</taxon>
        <taxon>Cytophagales</taxon>
        <taxon>Leadbetterellaceae</taxon>
        <taxon>Emticicia</taxon>
    </lineage>
</organism>
<protein>
    <recommendedName>
        <fullName evidence="7">NGG1p interacting factor NIF3</fullName>
    </recommendedName>
</protein>
<accession>A0A4Q5LQM8</accession>
<evidence type="ECO:0008006" key="7">
    <source>
        <dbReference type="Google" id="ProtNLM"/>
    </source>
</evidence>
<dbReference type="GO" id="GO:0005737">
    <property type="term" value="C:cytoplasm"/>
    <property type="evidence" value="ECO:0007669"/>
    <property type="project" value="TreeGrafter"/>
</dbReference>
<dbReference type="InterPro" id="IPR002678">
    <property type="entry name" value="DUF34/NIF3"/>
</dbReference>
<dbReference type="PANTHER" id="PTHR13799">
    <property type="entry name" value="NGG1 INTERACTING FACTOR 3"/>
    <property type="match status" value="1"/>
</dbReference>
<feature type="chain" id="PRO_5020455961" description="NGG1p interacting factor NIF3" evidence="4">
    <location>
        <begin position="30"/>
        <end position="291"/>
    </location>
</feature>
<dbReference type="OrthoDB" id="1116574at2"/>
<dbReference type="Gene3D" id="3.40.1390.30">
    <property type="entry name" value="NIF3 (NGG1p interacting factor 3)-like"/>
    <property type="match status" value="2"/>
</dbReference>
<dbReference type="AlphaFoldDB" id="A0A4Q5LQM8"/>
<evidence type="ECO:0000256" key="2">
    <source>
        <dbReference type="ARBA" id="ARBA00022723"/>
    </source>
</evidence>
<keyword evidence="2 3" id="KW-0479">Metal-binding</keyword>
<dbReference type="Pfam" id="PF01784">
    <property type="entry name" value="DUF34_NIF3"/>
    <property type="match status" value="1"/>
</dbReference>
<reference evidence="5 6" key="1">
    <citation type="submission" date="2019-02" db="EMBL/GenBank/DDBJ databases">
        <title>Bacterial novel species Emticicia sp. 17J42-9 isolated from soil.</title>
        <authorList>
            <person name="Jung H.-Y."/>
        </authorList>
    </citation>
    <scope>NUCLEOTIDE SEQUENCE [LARGE SCALE GENOMIC DNA]</scope>
    <source>
        <strain evidence="5 6">17J42-9</strain>
    </source>
</reference>
<sequence>MKRTEFIQKSIQGLIALALLEAVSTNAFGADKLTVQQIIDTILKNYSGEPIKNTNDTIKAGSADLIVTGVVTTMFPTVEVIRKAHEIGANFLIVHEPTYYNGSDNKTLVANNTQVQLKEELLQKLNMCIWRFHDYAHAMRPDFVSYGVVRSVGWTKYYENAPILNIPEISLKNIIQLFKKGLRINHIRYIGKDDKPCKKIALLPGAWGGSRQMSILVNQKPDVIIVGEAVEWETVEFIRDCQSLGHESALIVLGHSVSEEPGMLYFSEWLRTKISDLKITHIPSNDPFKWD</sequence>
<evidence type="ECO:0000313" key="6">
    <source>
        <dbReference type="Proteomes" id="UP000293162"/>
    </source>
</evidence>
<gene>
    <name evidence="5" type="ORF">EWM59_26920</name>
</gene>
<evidence type="ECO:0000256" key="4">
    <source>
        <dbReference type="SAM" id="SignalP"/>
    </source>
</evidence>
<dbReference type="Proteomes" id="UP000293162">
    <property type="component" value="Unassembled WGS sequence"/>
</dbReference>
<keyword evidence="4" id="KW-0732">Signal</keyword>
<name>A0A4Q5LQM8_9BACT</name>
<feature type="binding site" evidence="3">
    <location>
        <position position="255"/>
    </location>
    <ligand>
        <name>a divalent metal cation</name>
        <dbReference type="ChEBI" id="CHEBI:60240"/>
        <label>1</label>
    </ligand>
</feature>
<dbReference type="RefSeq" id="WP_130024308.1">
    <property type="nucleotide sequence ID" value="NZ_SEWF01000096.1"/>
</dbReference>
<dbReference type="InterPro" id="IPR036069">
    <property type="entry name" value="DUF34/NIF3_sf"/>
</dbReference>
<comment type="caution">
    <text evidence="5">The sequence shown here is derived from an EMBL/GenBank/DDBJ whole genome shotgun (WGS) entry which is preliminary data.</text>
</comment>
<keyword evidence="6" id="KW-1185">Reference proteome</keyword>